<reference evidence="2 3" key="1">
    <citation type="journal article" date="2018" name="New Phytol.">
        <title>Phylogenomics of Endogonaceae and evolution of mycorrhizas within Mucoromycota.</title>
        <authorList>
            <person name="Chang Y."/>
            <person name="Desiro A."/>
            <person name="Na H."/>
            <person name="Sandor L."/>
            <person name="Lipzen A."/>
            <person name="Clum A."/>
            <person name="Barry K."/>
            <person name="Grigoriev I.V."/>
            <person name="Martin F.M."/>
            <person name="Stajich J.E."/>
            <person name="Smith M.E."/>
            <person name="Bonito G."/>
            <person name="Spatafora J.W."/>
        </authorList>
    </citation>
    <scope>NUCLEOTIDE SEQUENCE [LARGE SCALE GENOMIC DNA]</scope>
    <source>
        <strain evidence="2 3">GMNB39</strain>
    </source>
</reference>
<evidence type="ECO:0000259" key="1">
    <source>
        <dbReference type="Pfam" id="PF09273"/>
    </source>
</evidence>
<evidence type="ECO:0000313" key="3">
    <source>
        <dbReference type="Proteomes" id="UP000268093"/>
    </source>
</evidence>
<comment type="caution">
    <text evidence="2">The sequence shown here is derived from an EMBL/GenBank/DDBJ whole genome shotgun (WGS) entry which is preliminary data.</text>
</comment>
<gene>
    <name evidence="2" type="ORF">BC936DRAFT_143371</name>
</gene>
<dbReference type="Pfam" id="PF09273">
    <property type="entry name" value="Rubis-subs-bind"/>
    <property type="match status" value="1"/>
</dbReference>
<dbReference type="InterPro" id="IPR015353">
    <property type="entry name" value="Rubisco_LSMT_subst-bd"/>
</dbReference>
<dbReference type="Proteomes" id="UP000268093">
    <property type="component" value="Unassembled WGS sequence"/>
</dbReference>
<organism evidence="2 3">
    <name type="scientific">Jimgerdemannia flammicorona</name>
    <dbReference type="NCBI Taxonomy" id="994334"/>
    <lineage>
        <taxon>Eukaryota</taxon>
        <taxon>Fungi</taxon>
        <taxon>Fungi incertae sedis</taxon>
        <taxon>Mucoromycota</taxon>
        <taxon>Mucoromycotina</taxon>
        <taxon>Endogonomycetes</taxon>
        <taxon>Endogonales</taxon>
        <taxon>Endogonaceae</taxon>
        <taxon>Jimgerdemannia</taxon>
    </lineage>
</organism>
<dbReference type="EMBL" id="RBNI01002650">
    <property type="protein sequence ID" value="RUP49058.1"/>
    <property type="molecule type" value="Genomic_DNA"/>
</dbReference>
<dbReference type="Gene3D" id="3.90.1420.10">
    <property type="entry name" value="Rubisco LSMT, substrate-binding domain"/>
    <property type="match status" value="1"/>
</dbReference>
<dbReference type="InterPro" id="IPR036464">
    <property type="entry name" value="Rubisco_LSMT_subst-bd_sf"/>
</dbReference>
<sequence length="167" mass="18612">MGTVDRLQSRYGLQAARKATPVDRTVCGYVEPLACLRSTNKDLAPRVFANCISLIPSTGPVFKVFIKYGPVPNRLLRLYGFVLPNNPHDSYELVLTTHHLAPLYDKKVALFIAAKLDVNSAFSLTFTELLPDKVLQYLRIQRSTSQELTTILATANTASKPFAARMR</sequence>
<feature type="domain" description="Rubisco LSMT substrate-binding" evidence="1">
    <location>
        <begin position="101"/>
        <end position="157"/>
    </location>
</feature>
<keyword evidence="3" id="KW-1185">Reference proteome</keyword>
<accession>A0A433DE09</accession>
<dbReference type="OrthoDB" id="341421at2759"/>
<protein>
    <recommendedName>
        <fullName evidence="1">Rubisco LSMT substrate-binding domain-containing protein</fullName>
    </recommendedName>
</protein>
<dbReference type="SUPFAM" id="SSF81822">
    <property type="entry name" value="RuBisCo LSMT C-terminal, substrate-binding domain"/>
    <property type="match status" value="1"/>
</dbReference>
<dbReference type="AlphaFoldDB" id="A0A433DE09"/>
<evidence type="ECO:0000313" key="2">
    <source>
        <dbReference type="EMBL" id="RUP49058.1"/>
    </source>
</evidence>
<name>A0A433DE09_9FUNG</name>
<proteinExistence type="predicted"/>